<dbReference type="RefSeq" id="WP_111312789.1">
    <property type="nucleotide sequence ID" value="NZ_JAUPSI010000029.1"/>
</dbReference>
<evidence type="ECO:0000256" key="10">
    <source>
        <dbReference type="PIRSR" id="PIRSR600760-2"/>
    </source>
</evidence>
<feature type="binding site" evidence="9">
    <location>
        <position position="221"/>
    </location>
    <ligand>
        <name>substrate</name>
    </ligand>
</feature>
<dbReference type="SUPFAM" id="SSF56655">
    <property type="entry name" value="Carbohydrate phosphatase"/>
    <property type="match status" value="1"/>
</dbReference>
<feature type="binding site" evidence="10">
    <location>
        <position position="221"/>
    </location>
    <ligand>
        <name>Mg(2+)</name>
        <dbReference type="ChEBI" id="CHEBI:18420"/>
        <label>1</label>
        <note>catalytic</note>
    </ligand>
</feature>
<comment type="function">
    <text evidence="9">Converts adenosine-3',5'-bisphosphate (PAP) to AMP.</text>
</comment>
<dbReference type="NCBIfam" id="TIGR01331">
    <property type="entry name" value="bisphos_cysQ"/>
    <property type="match status" value="1"/>
</dbReference>
<dbReference type="GO" id="GO:0000103">
    <property type="term" value="P:sulfate assimilation"/>
    <property type="evidence" value="ECO:0007669"/>
    <property type="project" value="TreeGrafter"/>
</dbReference>
<gene>
    <name evidence="9 11" type="primary">cysQ</name>
    <name evidence="11" type="ORF">DPV98_04325</name>
</gene>
<name>A0A369ZCY6_HAEPH</name>
<evidence type="ECO:0000256" key="4">
    <source>
        <dbReference type="ARBA" id="ARBA00022519"/>
    </source>
</evidence>
<keyword evidence="5 9" id="KW-0479">Metal-binding</keyword>
<feature type="binding site" evidence="9">
    <location>
        <begin position="91"/>
        <end position="94"/>
    </location>
    <ligand>
        <name>substrate</name>
    </ligand>
</feature>
<evidence type="ECO:0000256" key="5">
    <source>
        <dbReference type="ARBA" id="ARBA00022723"/>
    </source>
</evidence>
<feature type="binding site" evidence="9">
    <location>
        <position position="89"/>
    </location>
    <ligand>
        <name>Mg(2+)</name>
        <dbReference type="ChEBI" id="CHEBI:18420"/>
        <label>1</label>
    </ligand>
</feature>
<evidence type="ECO:0000313" key="12">
    <source>
        <dbReference type="Proteomes" id="UP000253999"/>
    </source>
</evidence>
<feature type="binding site" evidence="9">
    <location>
        <position position="69"/>
    </location>
    <ligand>
        <name>Mg(2+)</name>
        <dbReference type="ChEBI" id="CHEBI:18420"/>
        <label>1</label>
    </ligand>
</feature>
<evidence type="ECO:0000256" key="1">
    <source>
        <dbReference type="ARBA" id="ARBA00001625"/>
    </source>
</evidence>
<dbReference type="EC" id="3.1.3.7" evidence="9"/>
<keyword evidence="7 9" id="KW-0460">Magnesium</keyword>
<dbReference type="STRING" id="735.B0185_07725"/>
<sequence length="276" mass="31879">MQTLNQYLLDKIVQIAQQAGNHLKDFYAKSVEVHIKSDKTPVTEADLFLSQFITEQLKQLTPDVPVISEENCDIAFEERQRWDEYWIIDPLDGTQQFINRTDQFAVIIALVQKQIGKNRPVLGVIHAPILEKTYFAMQHFGCYLQEKGEIRPLHGLKQADHRDHNLHIAIGFVHPDYIEDNLKPPYQATFMEYGSSSLKSGLVAEGISDCYIRFGDTGEWDTAASEVLLSEIGGEIFDLHFEPLSYNERETLINPYFIMVRDSQHDWQNVFQFNKL</sequence>
<dbReference type="InterPro" id="IPR006240">
    <property type="entry name" value="CysQ"/>
</dbReference>
<dbReference type="GO" id="GO:0046854">
    <property type="term" value="P:phosphatidylinositol phosphate biosynthetic process"/>
    <property type="evidence" value="ECO:0007669"/>
    <property type="project" value="InterPro"/>
</dbReference>
<dbReference type="GO" id="GO:0008441">
    <property type="term" value="F:3'(2'),5'-bisphosphate nucleotidase activity"/>
    <property type="evidence" value="ECO:0007669"/>
    <property type="project" value="UniProtKB-UniRule"/>
</dbReference>
<proteinExistence type="inferred from homology"/>
<accession>A0A369ZCY6</accession>
<dbReference type="HAMAP" id="MF_02095">
    <property type="entry name" value="CysQ"/>
    <property type="match status" value="1"/>
</dbReference>
<dbReference type="GO" id="GO:0050427">
    <property type="term" value="P:3'-phosphoadenosine 5'-phosphosulfate metabolic process"/>
    <property type="evidence" value="ECO:0007669"/>
    <property type="project" value="TreeGrafter"/>
</dbReference>
<comment type="similarity">
    <text evidence="2 9">Belongs to the inositol monophosphatase superfamily. CysQ family.</text>
</comment>
<dbReference type="Gene3D" id="3.30.540.10">
    <property type="entry name" value="Fructose-1,6-Bisphosphatase, subunit A, domain 1"/>
    <property type="match status" value="1"/>
</dbReference>
<evidence type="ECO:0000313" key="11">
    <source>
        <dbReference type="EMBL" id="RDF04606.1"/>
    </source>
</evidence>
<evidence type="ECO:0000256" key="6">
    <source>
        <dbReference type="ARBA" id="ARBA00022801"/>
    </source>
</evidence>
<dbReference type="PROSITE" id="PS00629">
    <property type="entry name" value="IMP_1"/>
    <property type="match status" value="1"/>
</dbReference>
<dbReference type="InterPro" id="IPR000760">
    <property type="entry name" value="Inositol_monophosphatase-like"/>
</dbReference>
<feature type="binding site" evidence="10">
    <location>
        <position position="92"/>
    </location>
    <ligand>
        <name>Mg(2+)</name>
        <dbReference type="ChEBI" id="CHEBI:18420"/>
        <label>1</label>
        <note>catalytic</note>
    </ligand>
</feature>
<feature type="binding site" evidence="9">
    <location>
        <position position="69"/>
    </location>
    <ligand>
        <name>substrate</name>
    </ligand>
</feature>
<feature type="binding site" evidence="10">
    <location>
        <position position="89"/>
    </location>
    <ligand>
        <name>Mg(2+)</name>
        <dbReference type="ChEBI" id="CHEBI:18420"/>
        <label>1</label>
        <note>catalytic</note>
    </ligand>
</feature>
<dbReference type="Pfam" id="PF00459">
    <property type="entry name" value="Inositol_P"/>
    <property type="match status" value="1"/>
</dbReference>
<dbReference type="CDD" id="cd01638">
    <property type="entry name" value="CysQ"/>
    <property type="match status" value="1"/>
</dbReference>
<keyword evidence="8 9" id="KW-0472">Membrane</keyword>
<feature type="binding site" evidence="10">
    <location>
        <position position="69"/>
    </location>
    <ligand>
        <name>Mg(2+)</name>
        <dbReference type="ChEBI" id="CHEBI:18420"/>
        <label>1</label>
        <note>catalytic</note>
    </ligand>
</feature>
<dbReference type="Gene3D" id="3.40.190.80">
    <property type="match status" value="1"/>
</dbReference>
<feature type="binding site" evidence="10">
    <location>
        <position position="91"/>
    </location>
    <ligand>
        <name>Mg(2+)</name>
        <dbReference type="ChEBI" id="CHEBI:18420"/>
        <label>1</label>
        <note>catalytic</note>
    </ligand>
</feature>
<evidence type="ECO:0000256" key="7">
    <source>
        <dbReference type="ARBA" id="ARBA00022842"/>
    </source>
</evidence>
<keyword evidence="3 9" id="KW-1003">Cell membrane</keyword>
<dbReference type="GO" id="GO:0000287">
    <property type="term" value="F:magnesium ion binding"/>
    <property type="evidence" value="ECO:0007669"/>
    <property type="project" value="UniProtKB-UniRule"/>
</dbReference>
<dbReference type="PANTHER" id="PTHR43028">
    <property type="entry name" value="3'(2'),5'-BISPHOSPHATE NUCLEOTIDASE 1"/>
    <property type="match status" value="1"/>
</dbReference>
<dbReference type="PANTHER" id="PTHR43028:SF7">
    <property type="entry name" value="3'(2'),5'-BISPHOSPHATE NUCLEOTIDASE CYSQ"/>
    <property type="match status" value="1"/>
</dbReference>
<evidence type="ECO:0000256" key="3">
    <source>
        <dbReference type="ARBA" id="ARBA00022475"/>
    </source>
</evidence>
<dbReference type="Proteomes" id="UP000253999">
    <property type="component" value="Unassembled WGS sequence"/>
</dbReference>
<feature type="binding site" evidence="9">
    <location>
        <position position="89"/>
    </location>
    <ligand>
        <name>Mg(2+)</name>
        <dbReference type="ChEBI" id="CHEBI:18420"/>
        <label>2</label>
    </ligand>
</feature>
<feature type="binding site" evidence="9">
    <location>
        <position position="91"/>
    </location>
    <ligand>
        <name>Mg(2+)</name>
        <dbReference type="ChEBI" id="CHEBI:18420"/>
        <label>1</label>
    </ligand>
</feature>
<comment type="caution">
    <text evidence="11">The sequence shown here is derived from an EMBL/GenBank/DDBJ whole genome shotgun (WGS) entry which is preliminary data.</text>
</comment>
<protein>
    <recommendedName>
        <fullName evidence="9">3'(2'),5'-bisphosphate nucleotidase CysQ</fullName>
        <ecNumber evidence="9">3.1.3.7</ecNumber>
    </recommendedName>
    <alternativeName>
        <fullName evidence="9">3'(2'),5-bisphosphonucleoside 3'(2')-phosphohydrolase</fullName>
    </alternativeName>
    <alternativeName>
        <fullName evidence="9">3'-phosphoadenosine 5'-phosphate phosphatase</fullName>
        <shortName evidence="9">PAP phosphatase</shortName>
    </alternativeName>
</protein>
<dbReference type="EMBL" id="QEQD01000004">
    <property type="protein sequence ID" value="RDF04606.1"/>
    <property type="molecule type" value="Genomic_DNA"/>
</dbReference>
<organism evidence="11 12">
    <name type="scientific">Haemophilus parahaemolyticus</name>
    <dbReference type="NCBI Taxonomy" id="735"/>
    <lineage>
        <taxon>Bacteria</taxon>
        <taxon>Pseudomonadati</taxon>
        <taxon>Pseudomonadota</taxon>
        <taxon>Gammaproteobacteria</taxon>
        <taxon>Pasteurellales</taxon>
        <taxon>Pasteurellaceae</taxon>
        <taxon>Haemophilus</taxon>
    </lineage>
</organism>
<dbReference type="InterPro" id="IPR020550">
    <property type="entry name" value="Inositol_monophosphatase_CS"/>
</dbReference>
<dbReference type="InterPro" id="IPR050725">
    <property type="entry name" value="CysQ/Inositol_MonoPase"/>
</dbReference>
<keyword evidence="6 9" id="KW-0378">Hydrolase</keyword>
<comment type="subcellular location">
    <subcellularLocation>
        <location evidence="9">Cell inner membrane</location>
        <topology evidence="9">Peripheral membrane protein</topology>
        <orientation evidence="9">Cytoplasmic side</orientation>
    </subcellularLocation>
</comment>
<dbReference type="GO" id="GO:0005886">
    <property type="term" value="C:plasma membrane"/>
    <property type="evidence" value="ECO:0007669"/>
    <property type="project" value="UniProtKB-SubCell"/>
</dbReference>
<dbReference type="PRINTS" id="PR00377">
    <property type="entry name" value="IMPHPHTASES"/>
</dbReference>
<dbReference type="InterPro" id="IPR020583">
    <property type="entry name" value="Inositol_monoP_metal-BS"/>
</dbReference>
<evidence type="ECO:0000256" key="2">
    <source>
        <dbReference type="ARBA" id="ARBA00005289"/>
    </source>
</evidence>
<comment type="cofactor">
    <cofactor evidence="9 10">
        <name>Mg(2+)</name>
        <dbReference type="ChEBI" id="CHEBI:18420"/>
    </cofactor>
</comment>
<evidence type="ECO:0000256" key="9">
    <source>
        <dbReference type="HAMAP-Rule" id="MF_02095"/>
    </source>
</evidence>
<dbReference type="AlphaFoldDB" id="A0A369ZCY6"/>
<feature type="binding site" evidence="9">
    <location>
        <position position="221"/>
    </location>
    <ligand>
        <name>Mg(2+)</name>
        <dbReference type="ChEBI" id="CHEBI:18420"/>
        <label>2</label>
    </ligand>
</feature>
<keyword evidence="4 9" id="KW-0997">Cell inner membrane</keyword>
<reference evidence="11 12" key="1">
    <citation type="submission" date="2018-05" db="EMBL/GenBank/DDBJ databases">
        <title>Draft Genome Sequences for a Diverse set of 7 Haemophilus Species.</title>
        <authorList>
            <person name="Nichols M."/>
            <person name="Topaz N."/>
            <person name="Wang X."/>
            <person name="Wang X."/>
            <person name="Boxrud D."/>
        </authorList>
    </citation>
    <scope>NUCLEOTIDE SEQUENCE [LARGE SCALE GENOMIC DNA]</scope>
    <source>
        <strain evidence="11 12">C2010039593</strain>
    </source>
</reference>
<evidence type="ECO:0000256" key="8">
    <source>
        <dbReference type="ARBA" id="ARBA00023136"/>
    </source>
</evidence>
<dbReference type="PROSITE" id="PS00630">
    <property type="entry name" value="IMP_2"/>
    <property type="match status" value="1"/>
</dbReference>
<comment type="catalytic activity">
    <reaction evidence="1 9">
        <text>adenosine 3',5'-bisphosphate + H2O = AMP + phosphate</text>
        <dbReference type="Rhea" id="RHEA:10040"/>
        <dbReference type="ChEBI" id="CHEBI:15377"/>
        <dbReference type="ChEBI" id="CHEBI:43474"/>
        <dbReference type="ChEBI" id="CHEBI:58343"/>
        <dbReference type="ChEBI" id="CHEBI:456215"/>
        <dbReference type="EC" id="3.1.3.7"/>
    </reaction>
</comment>
<feature type="binding site" evidence="9">
    <location>
        <position position="92"/>
    </location>
    <ligand>
        <name>Mg(2+)</name>
        <dbReference type="ChEBI" id="CHEBI:18420"/>
        <label>2</label>
    </ligand>
</feature>